<feature type="non-terminal residue" evidence="3">
    <location>
        <position position="1"/>
    </location>
</feature>
<gene>
    <name evidence="3" type="ORF">FNJ87_12115</name>
</gene>
<accession>A0ABS0A8X5</accession>
<dbReference type="PANTHER" id="PTHR43201:SF5">
    <property type="entry name" value="MEDIUM-CHAIN ACYL-COA LIGASE ACSF2, MITOCHONDRIAL"/>
    <property type="match status" value="1"/>
</dbReference>
<dbReference type="InterPro" id="IPR045851">
    <property type="entry name" value="AMP-bd_C_sf"/>
</dbReference>
<keyword evidence="2 3" id="KW-0436">Ligase</keyword>
<dbReference type="Gene3D" id="3.40.50.12780">
    <property type="entry name" value="N-terminal domain of ligase-like"/>
    <property type="match status" value="1"/>
</dbReference>
<sequence length="162" mass="18457">ETASHVAIKQLYTKFENEYTAVGNISFAKDNRDCLVINAPSLGTNNLVTNDIVELIDEHKFKILGRIDDVINTGGIKIHPDMVEQKLAAHIAQRFFITGMNDEDLGEKVILIVEGKESDVQQAFTALDKYEIPKEVYFINSFEETHTKKVDKRSTLERLFRK</sequence>
<organism evidence="3 4">
    <name type="scientific">Nonlabens mediterrranea</name>
    <dbReference type="NCBI Taxonomy" id="1419947"/>
    <lineage>
        <taxon>Bacteria</taxon>
        <taxon>Pseudomonadati</taxon>
        <taxon>Bacteroidota</taxon>
        <taxon>Flavobacteriia</taxon>
        <taxon>Flavobacteriales</taxon>
        <taxon>Flavobacteriaceae</taxon>
        <taxon>Nonlabens</taxon>
    </lineage>
</organism>
<dbReference type="SUPFAM" id="SSF56801">
    <property type="entry name" value="Acetyl-CoA synthetase-like"/>
    <property type="match status" value="1"/>
</dbReference>
<dbReference type="EMBL" id="JADKYU010000633">
    <property type="protein sequence ID" value="MBF4985047.1"/>
    <property type="molecule type" value="Genomic_DNA"/>
</dbReference>
<name>A0ABS0A8X5_9FLAO</name>
<dbReference type="InterPro" id="IPR042099">
    <property type="entry name" value="ANL_N_sf"/>
</dbReference>
<dbReference type="Proteomes" id="UP001194729">
    <property type="component" value="Unassembled WGS sequence"/>
</dbReference>
<dbReference type="GO" id="GO:0016874">
    <property type="term" value="F:ligase activity"/>
    <property type="evidence" value="ECO:0007669"/>
    <property type="project" value="UniProtKB-KW"/>
</dbReference>
<dbReference type="Gene3D" id="3.30.300.30">
    <property type="match status" value="1"/>
</dbReference>
<evidence type="ECO:0000256" key="1">
    <source>
        <dbReference type="ARBA" id="ARBA00006432"/>
    </source>
</evidence>
<protein>
    <submittedName>
        <fullName evidence="3">O-succinylbenzoic acid--CoA ligase</fullName>
    </submittedName>
</protein>
<evidence type="ECO:0000313" key="3">
    <source>
        <dbReference type="EMBL" id="MBF4985047.1"/>
    </source>
</evidence>
<dbReference type="PANTHER" id="PTHR43201">
    <property type="entry name" value="ACYL-COA SYNTHETASE"/>
    <property type="match status" value="1"/>
</dbReference>
<reference evidence="3 4" key="1">
    <citation type="submission" date="2020-11" db="EMBL/GenBank/DDBJ databases">
        <title>P. mediterranea TC4 genome.</title>
        <authorList>
            <person name="Molmeret M."/>
        </authorList>
    </citation>
    <scope>NUCLEOTIDE SEQUENCE [LARGE SCALE GENOMIC DNA]</scope>
    <source>
        <strain evidence="3 4">TC4</strain>
    </source>
</reference>
<comment type="similarity">
    <text evidence="1">Belongs to the ATP-dependent AMP-binding enzyme family.</text>
</comment>
<evidence type="ECO:0000256" key="2">
    <source>
        <dbReference type="ARBA" id="ARBA00022598"/>
    </source>
</evidence>
<evidence type="ECO:0000313" key="4">
    <source>
        <dbReference type="Proteomes" id="UP001194729"/>
    </source>
</evidence>
<keyword evidence="4" id="KW-1185">Reference proteome</keyword>
<comment type="caution">
    <text evidence="3">The sequence shown here is derived from an EMBL/GenBank/DDBJ whole genome shotgun (WGS) entry which is preliminary data.</text>
</comment>
<proteinExistence type="inferred from homology"/>